<organism evidence="1 2">
    <name type="scientific">Candidatus Wildermuthbacteria bacterium RIFCSPHIGHO2_02_FULL_47_17</name>
    <dbReference type="NCBI Taxonomy" id="1802452"/>
    <lineage>
        <taxon>Bacteria</taxon>
        <taxon>Candidatus Wildermuthiibacteriota</taxon>
    </lineage>
</organism>
<comment type="caution">
    <text evidence="1">The sequence shown here is derived from an EMBL/GenBank/DDBJ whole genome shotgun (WGS) entry which is preliminary data.</text>
</comment>
<dbReference type="Proteomes" id="UP000179258">
    <property type="component" value="Unassembled WGS sequence"/>
</dbReference>
<protein>
    <submittedName>
        <fullName evidence="1">Uncharacterized protein</fullName>
    </submittedName>
</protein>
<dbReference type="AlphaFoldDB" id="A0A1G2R7F6"/>
<accession>A0A1G2R7F6</accession>
<evidence type="ECO:0000313" key="2">
    <source>
        <dbReference type="Proteomes" id="UP000179258"/>
    </source>
</evidence>
<proteinExistence type="predicted"/>
<evidence type="ECO:0000313" key="1">
    <source>
        <dbReference type="EMBL" id="OHA68021.1"/>
    </source>
</evidence>
<name>A0A1G2R7F6_9BACT</name>
<gene>
    <name evidence="1" type="ORF">A3D59_00200</name>
</gene>
<sequence>MAAWVFLGLVLFMLGILAIGPIIVSKKVIPENDKGFDQKSEEPLPEVPPYLVEDQVQFMNGGDKLAHGFVLEAYDDPQPNLPVHQMVVIKHFVDYGGRLLPKETRVSSRKVILVKRPKKV</sequence>
<dbReference type="EMBL" id="MHTX01000026">
    <property type="protein sequence ID" value="OHA68021.1"/>
    <property type="molecule type" value="Genomic_DNA"/>
</dbReference>
<reference evidence="1 2" key="1">
    <citation type="journal article" date="2016" name="Nat. Commun.">
        <title>Thousands of microbial genomes shed light on interconnected biogeochemical processes in an aquifer system.</title>
        <authorList>
            <person name="Anantharaman K."/>
            <person name="Brown C.T."/>
            <person name="Hug L.A."/>
            <person name="Sharon I."/>
            <person name="Castelle C.J."/>
            <person name="Probst A.J."/>
            <person name="Thomas B.C."/>
            <person name="Singh A."/>
            <person name="Wilkins M.J."/>
            <person name="Karaoz U."/>
            <person name="Brodie E.L."/>
            <person name="Williams K.H."/>
            <person name="Hubbard S.S."/>
            <person name="Banfield J.F."/>
        </authorList>
    </citation>
    <scope>NUCLEOTIDE SEQUENCE [LARGE SCALE GENOMIC DNA]</scope>
</reference>